<evidence type="ECO:0000259" key="2">
    <source>
        <dbReference type="Pfam" id="PF12945"/>
    </source>
</evidence>
<protein>
    <submittedName>
        <fullName evidence="3">Putative glycosyltransferase</fullName>
    </submittedName>
</protein>
<comment type="caution">
    <text evidence="3">The sequence shown here is derived from an EMBL/GenBank/DDBJ whole genome shotgun (WGS) entry which is preliminary data.</text>
</comment>
<dbReference type="eggNOG" id="COG5581">
    <property type="taxonomic scope" value="Bacteria"/>
</dbReference>
<keyword evidence="3" id="KW-0808">Transferase</keyword>
<reference evidence="3 4" key="1">
    <citation type="journal article" date="2012" name="Appl. Environ. Microbiol.">
        <title>Genome Sequence of Thermotolerant Bacillus methanolicus: Features and Regulation Related to Methylotrophy and Production of L-Lysine and L-Glutamate from Methanol.</title>
        <authorList>
            <person name="Heggeset T.M."/>
            <person name="Krog A."/>
            <person name="Balzer S."/>
            <person name="Wentzel A."/>
            <person name="Ellingsen T.E."/>
            <person name="Brautaset T."/>
        </authorList>
    </citation>
    <scope>NUCLEOTIDE SEQUENCE [LARGE SCALE GENOMIC DNA]</scope>
    <source>
        <strain evidence="3 4">PB1</strain>
    </source>
</reference>
<dbReference type="SUPFAM" id="SSF141371">
    <property type="entry name" value="PilZ domain-like"/>
    <property type="match status" value="1"/>
</dbReference>
<dbReference type="Proteomes" id="UP000010523">
    <property type="component" value="Unassembled WGS sequence"/>
</dbReference>
<dbReference type="RefSeq" id="WP_004437422.1">
    <property type="nucleotide sequence ID" value="NZ_AFEU01000003.1"/>
</dbReference>
<dbReference type="OrthoDB" id="1951449at2"/>
<keyword evidence="4" id="KW-1185">Reference proteome</keyword>
<dbReference type="InterPro" id="IPR009926">
    <property type="entry name" value="T3SS_YcgR_PilZN"/>
</dbReference>
<dbReference type="STRING" id="997296.PB1_14134"/>
<evidence type="ECO:0000313" key="4">
    <source>
        <dbReference type="Proteomes" id="UP000010523"/>
    </source>
</evidence>
<dbReference type="EMBL" id="AFEU01000003">
    <property type="protein sequence ID" value="EIJ78703.1"/>
    <property type="molecule type" value="Genomic_DNA"/>
</dbReference>
<name>I3DWT2_BACMT</name>
<organism evidence="3 4">
    <name type="scientific">Bacillus methanolicus PB1</name>
    <dbReference type="NCBI Taxonomy" id="997296"/>
    <lineage>
        <taxon>Bacteria</taxon>
        <taxon>Bacillati</taxon>
        <taxon>Bacillota</taxon>
        <taxon>Bacilli</taxon>
        <taxon>Bacillales</taxon>
        <taxon>Bacillaceae</taxon>
        <taxon>Bacillus</taxon>
    </lineage>
</organism>
<evidence type="ECO:0000259" key="1">
    <source>
        <dbReference type="Pfam" id="PF07238"/>
    </source>
</evidence>
<evidence type="ECO:0000313" key="3">
    <source>
        <dbReference type="EMBL" id="EIJ78703.1"/>
    </source>
</evidence>
<dbReference type="PATRIC" id="fig|997296.3.peg.2980"/>
<proteinExistence type="predicted"/>
<dbReference type="GO" id="GO:0035438">
    <property type="term" value="F:cyclic-di-GMP binding"/>
    <property type="evidence" value="ECO:0007669"/>
    <property type="project" value="InterPro"/>
</dbReference>
<gene>
    <name evidence="3" type="ORF">PB1_14134</name>
</gene>
<sequence length="220" mass="25003">MLKIGDTLMLEPKYSNVIETYKCKIADLIGSDLYIDYPVNTITKRPVFLLDGTQLKVTFVGDDGSVYLFESEIKGKVKQNIPMLILSYPGNEYLIKIQRRQYVRVETPVDVAVYPLNGEFQPFTALTEDISAGGAAAILTGKSELLREGMIVEATFVLPFQSGEYHYKTFRSRIVRIADVSEDRKKISLQFTEITGQDRQLLIRFCFERQLDIKKKGLIG</sequence>
<dbReference type="Gene3D" id="2.40.10.220">
    <property type="entry name" value="predicted glycosyltransferase like domains"/>
    <property type="match status" value="1"/>
</dbReference>
<dbReference type="GO" id="GO:0016740">
    <property type="term" value="F:transferase activity"/>
    <property type="evidence" value="ECO:0007669"/>
    <property type="project" value="UniProtKB-KW"/>
</dbReference>
<dbReference type="InterPro" id="IPR009875">
    <property type="entry name" value="PilZ_domain"/>
</dbReference>
<accession>I3DWT2</accession>
<dbReference type="Pfam" id="PF12945">
    <property type="entry name" value="PilZNR"/>
    <property type="match status" value="1"/>
</dbReference>
<dbReference type="AlphaFoldDB" id="I3DWT2"/>
<feature type="domain" description="Type III secretion system flagellar brake protein YcgR PilZN" evidence="2">
    <location>
        <begin position="3"/>
        <end position="89"/>
    </location>
</feature>
<feature type="domain" description="PilZ" evidence="1">
    <location>
        <begin position="98"/>
        <end position="208"/>
    </location>
</feature>
<dbReference type="Pfam" id="PF07238">
    <property type="entry name" value="PilZ"/>
    <property type="match status" value="1"/>
</dbReference>